<feature type="region of interest" description="Disordered" evidence="1">
    <location>
        <begin position="1"/>
        <end position="95"/>
    </location>
</feature>
<dbReference type="AlphaFoldDB" id="A0A2M7X2E3"/>
<sequence length="382" mass="39860">MSGERENGKDEGSADNPFETQVGQPRPVNAQRTSLTETTVGPPQPVGGASPLDTAVDQPAIQAAHRTAELVALTTERAPAEEPDAGDTQASGGTLESADLNYPTGVDFAAVNSGTSPSQPAALAGDPEALSESSADAFEVVSEKAALPFQALEAAVSKLTGNAKFTVNLVDLLAGLMASAEVQDYLDRTDAPEAGRHLADFTNQAMDALRGAMGPRSADRISFPTEKSSVGVAFAAGSPERFSPESGAEHKPQIVLMTLAGNDAAQQRALTSSLAQGAPFDSGILRLGDGNQPAQLALANYITTDEGSTVPGVTIQLLEKNPRAGQSGQRTFSVVWDRRIDAPREGESEQLSTDINGRALTLGLVELFRQSVARLDRARNGR</sequence>
<feature type="compositionally biased region" description="Polar residues" evidence="1">
    <location>
        <begin position="30"/>
        <end position="41"/>
    </location>
</feature>
<evidence type="ECO:0000313" key="2">
    <source>
        <dbReference type="EMBL" id="PJA40307.1"/>
    </source>
</evidence>
<name>A0A2M7X2E3_UNCKA</name>
<reference evidence="3" key="1">
    <citation type="submission" date="2017-09" db="EMBL/GenBank/DDBJ databases">
        <title>Depth-based differentiation of microbial function through sediment-hosted aquifers and enrichment of novel symbionts in the deep terrestrial subsurface.</title>
        <authorList>
            <person name="Probst A.J."/>
            <person name="Ladd B."/>
            <person name="Jarett J.K."/>
            <person name="Geller-Mcgrath D.E."/>
            <person name="Sieber C.M.K."/>
            <person name="Emerson J.B."/>
            <person name="Anantharaman K."/>
            <person name="Thomas B.C."/>
            <person name="Malmstrom R."/>
            <person name="Stieglmeier M."/>
            <person name="Klingl A."/>
            <person name="Woyke T."/>
            <person name="Ryan C.M."/>
            <person name="Banfield J.F."/>
        </authorList>
    </citation>
    <scope>NUCLEOTIDE SEQUENCE [LARGE SCALE GENOMIC DNA]</scope>
</reference>
<comment type="caution">
    <text evidence="2">The sequence shown here is derived from an EMBL/GenBank/DDBJ whole genome shotgun (WGS) entry which is preliminary data.</text>
</comment>
<proteinExistence type="predicted"/>
<dbReference type="EMBL" id="PFWZ01000090">
    <property type="protein sequence ID" value="PJA40307.1"/>
    <property type="molecule type" value="Genomic_DNA"/>
</dbReference>
<organism evidence="2 3">
    <name type="scientific">candidate division WWE3 bacterium CG_4_9_14_3_um_filter_39_7</name>
    <dbReference type="NCBI Taxonomy" id="1975080"/>
    <lineage>
        <taxon>Bacteria</taxon>
        <taxon>Katanobacteria</taxon>
    </lineage>
</organism>
<feature type="compositionally biased region" description="Basic and acidic residues" evidence="1">
    <location>
        <begin position="1"/>
        <end position="12"/>
    </location>
</feature>
<gene>
    <name evidence="2" type="ORF">CO179_02595</name>
</gene>
<evidence type="ECO:0000256" key="1">
    <source>
        <dbReference type="SAM" id="MobiDB-lite"/>
    </source>
</evidence>
<protein>
    <submittedName>
        <fullName evidence="2">Uncharacterized protein</fullName>
    </submittedName>
</protein>
<dbReference type="Proteomes" id="UP000231195">
    <property type="component" value="Unassembled WGS sequence"/>
</dbReference>
<evidence type="ECO:0000313" key="3">
    <source>
        <dbReference type="Proteomes" id="UP000231195"/>
    </source>
</evidence>
<accession>A0A2M7X2E3</accession>